<feature type="binding site" evidence="8">
    <location>
        <position position="173"/>
    </location>
    <ligand>
        <name>Zn(2+)</name>
        <dbReference type="ChEBI" id="CHEBI:29105"/>
    </ligand>
</feature>
<dbReference type="PANTHER" id="PTHR10309">
    <property type="entry name" value="MANNOSE-6-PHOSPHATE ISOMERASE"/>
    <property type="match status" value="1"/>
</dbReference>
<keyword evidence="6 10" id="KW-0413">Isomerase</keyword>
<keyword evidence="4 8" id="KW-0479">Metal-binding</keyword>
<organism evidence="10 11">
    <name type="scientific">Rothia koreensis</name>
    <dbReference type="NCBI Taxonomy" id="592378"/>
    <lineage>
        <taxon>Bacteria</taxon>
        <taxon>Bacillati</taxon>
        <taxon>Actinomycetota</taxon>
        <taxon>Actinomycetes</taxon>
        <taxon>Micrococcales</taxon>
        <taxon>Micrococcaceae</taxon>
        <taxon>Rothia</taxon>
    </lineage>
</organism>
<dbReference type="CDD" id="cd07011">
    <property type="entry name" value="cupin_PMI_type_I_N"/>
    <property type="match status" value="1"/>
</dbReference>
<dbReference type="GO" id="GO:0009298">
    <property type="term" value="P:GDP-mannose biosynthetic process"/>
    <property type="evidence" value="ECO:0007669"/>
    <property type="project" value="InterPro"/>
</dbReference>
<dbReference type="Proteomes" id="UP000462152">
    <property type="component" value="Unassembled WGS sequence"/>
</dbReference>
<dbReference type="PIRSF" id="PIRSF001480">
    <property type="entry name" value="Mannose-6-phosphate_isomerase"/>
    <property type="match status" value="1"/>
</dbReference>
<proteinExistence type="inferred from homology"/>
<dbReference type="Gene3D" id="2.60.120.10">
    <property type="entry name" value="Jelly Rolls"/>
    <property type="match status" value="2"/>
</dbReference>
<comment type="caution">
    <text evidence="10">The sequence shown here is derived from an EMBL/GenBank/DDBJ whole genome shotgun (WGS) entry which is preliminary data.</text>
</comment>
<dbReference type="InterPro" id="IPR011051">
    <property type="entry name" value="RmlC_Cupin_sf"/>
</dbReference>
<dbReference type="InterPro" id="IPR014710">
    <property type="entry name" value="RmlC-like_jellyroll"/>
</dbReference>
<dbReference type="InterPro" id="IPR046457">
    <property type="entry name" value="PMI_typeI_cat"/>
</dbReference>
<dbReference type="PROSITE" id="PS51257">
    <property type="entry name" value="PROKAR_LIPOPROTEIN"/>
    <property type="match status" value="1"/>
</dbReference>
<feature type="domain" description="Phosphomannose isomerase type I catalytic" evidence="9">
    <location>
        <begin position="45"/>
        <end position="189"/>
    </location>
</feature>
<dbReference type="GO" id="GO:0005829">
    <property type="term" value="C:cytosol"/>
    <property type="evidence" value="ECO:0007669"/>
    <property type="project" value="TreeGrafter"/>
</dbReference>
<evidence type="ECO:0000256" key="5">
    <source>
        <dbReference type="ARBA" id="ARBA00022833"/>
    </source>
</evidence>
<evidence type="ECO:0000313" key="11">
    <source>
        <dbReference type="Proteomes" id="UP000462152"/>
    </source>
</evidence>
<evidence type="ECO:0000256" key="6">
    <source>
        <dbReference type="ARBA" id="ARBA00023235"/>
    </source>
</evidence>
<dbReference type="GO" id="GO:0005975">
    <property type="term" value="P:carbohydrate metabolic process"/>
    <property type="evidence" value="ECO:0007669"/>
    <property type="project" value="InterPro"/>
</dbReference>
<reference evidence="10 11" key="1">
    <citation type="submission" date="2019-12" db="EMBL/GenBank/DDBJ databases">
        <authorList>
            <person name="Li J."/>
            <person name="Shi Y."/>
            <person name="Xu G."/>
            <person name="Xiao D."/>
            <person name="Ran X."/>
        </authorList>
    </citation>
    <scope>NUCLEOTIDE SEQUENCE [LARGE SCALE GENOMIC DNA]</scope>
    <source>
        <strain evidence="10 11">JCM 15915</strain>
    </source>
</reference>
<dbReference type="PANTHER" id="PTHR10309:SF0">
    <property type="entry name" value="MANNOSE-6-PHOSPHATE ISOMERASE"/>
    <property type="match status" value="1"/>
</dbReference>
<name>A0A7K1LHH0_9MICC</name>
<feature type="binding site" evidence="8">
    <location>
        <position position="138"/>
    </location>
    <ligand>
        <name>Zn(2+)</name>
        <dbReference type="ChEBI" id="CHEBI:29105"/>
    </ligand>
</feature>
<comment type="catalytic activity">
    <reaction evidence="1">
        <text>D-mannose 6-phosphate = D-fructose 6-phosphate</text>
        <dbReference type="Rhea" id="RHEA:12356"/>
        <dbReference type="ChEBI" id="CHEBI:58735"/>
        <dbReference type="ChEBI" id="CHEBI:61527"/>
        <dbReference type="EC" id="5.3.1.8"/>
    </reaction>
</comment>
<evidence type="ECO:0000313" key="10">
    <source>
        <dbReference type="EMBL" id="MUN54550.1"/>
    </source>
</evidence>
<evidence type="ECO:0000256" key="7">
    <source>
        <dbReference type="PIRSR" id="PIRSR001480-1"/>
    </source>
</evidence>
<feature type="active site" evidence="7">
    <location>
        <position position="328"/>
    </location>
</feature>
<dbReference type="AlphaFoldDB" id="A0A7K1LHH0"/>
<dbReference type="GO" id="GO:0004476">
    <property type="term" value="F:mannose-6-phosphate isomerase activity"/>
    <property type="evidence" value="ECO:0007669"/>
    <property type="project" value="UniProtKB-EC"/>
</dbReference>
<dbReference type="GO" id="GO:0008270">
    <property type="term" value="F:zinc ion binding"/>
    <property type="evidence" value="ECO:0007669"/>
    <property type="project" value="InterPro"/>
</dbReference>
<dbReference type="NCBIfam" id="TIGR00218">
    <property type="entry name" value="manA"/>
    <property type="match status" value="1"/>
</dbReference>
<evidence type="ECO:0000256" key="8">
    <source>
        <dbReference type="PIRSR" id="PIRSR001480-2"/>
    </source>
</evidence>
<feature type="binding site" evidence="8">
    <location>
        <position position="309"/>
    </location>
    <ligand>
        <name>Zn(2+)</name>
        <dbReference type="ChEBI" id="CHEBI:29105"/>
    </ligand>
</feature>
<comment type="cofactor">
    <cofactor evidence="8">
        <name>Zn(2+)</name>
        <dbReference type="ChEBI" id="CHEBI:29105"/>
    </cofactor>
    <text evidence="8">Binds 1 zinc ion per subunit.</text>
</comment>
<dbReference type="EMBL" id="WOGT01000002">
    <property type="protein sequence ID" value="MUN54550.1"/>
    <property type="molecule type" value="Genomic_DNA"/>
</dbReference>
<evidence type="ECO:0000256" key="3">
    <source>
        <dbReference type="ARBA" id="ARBA00011956"/>
    </source>
</evidence>
<evidence type="ECO:0000256" key="4">
    <source>
        <dbReference type="ARBA" id="ARBA00022723"/>
    </source>
</evidence>
<dbReference type="SUPFAM" id="SSF51182">
    <property type="entry name" value="RmlC-like cupins"/>
    <property type="match status" value="1"/>
</dbReference>
<protein>
    <recommendedName>
        <fullName evidence="3">mannose-6-phosphate isomerase</fullName>
        <ecNumber evidence="3">5.3.1.8</ecNumber>
    </recommendedName>
</protein>
<accession>A0A7K1LHH0</accession>
<feature type="binding site" evidence="8">
    <location>
        <position position="136"/>
    </location>
    <ligand>
        <name>Zn(2+)</name>
        <dbReference type="ChEBI" id="CHEBI:29105"/>
    </ligand>
</feature>
<comment type="similarity">
    <text evidence="2">Belongs to the mannose-6-phosphate isomerase type 1 family.</text>
</comment>
<evidence type="ECO:0000256" key="1">
    <source>
        <dbReference type="ARBA" id="ARBA00000757"/>
    </source>
</evidence>
<dbReference type="Gene3D" id="1.10.441.10">
    <property type="entry name" value="Phosphomannose Isomerase, domain 2"/>
    <property type="match status" value="1"/>
</dbReference>
<sequence>MLTRTILRGRPPKTLGIAGVTAIIALGCDCVAGTGCGWMMGMGQLLKMVNPVQNYAWGTRDTLARLRGENKPASEPEAELWVGAHAKAPSSVLTAGGTKSLADWVDEDPETVLPEGTSGFPFLFKILAIDSPLSLQVHPSEQQAVEGFEKENRAGIALGANERNYKDDRSKPETVIAYSPVRLLTGIRPAAELKRIAKELNLTWLAELADYDAAEIIKAIFAKDETSSALALDATVNAAMDWSLAHPFDEDDAAYRRDREGFDLDAVADLILLLHDAYPGDRGTLVAVAMNQLFLKPGESAHTPHGQVHAYLQGTAIEIMNPSDNVMRAGLTPKHIDIKELLSVVVADQPAPDLVLPAEQQPGVARYGLWDSHMHVDHVAVSPDTPVEYTCDGLSAILCVEGDVEVAGAGERIDLRGTESALHIGSRDVLTLSGNGQVYTAVRT</sequence>
<dbReference type="InterPro" id="IPR016305">
    <property type="entry name" value="Mannose-6-P_Isomerase"/>
</dbReference>
<evidence type="ECO:0000256" key="2">
    <source>
        <dbReference type="ARBA" id="ARBA00010772"/>
    </source>
</evidence>
<dbReference type="EC" id="5.3.1.8" evidence="3"/>
<dbReference type="InterPro" id="IPR001250">
    <property type="entry name" value="Man6P_Isoase-1"/>
</dbReference>
<gene>
    <name evidence="10" type="primary">manA</name>
    <name evidence="10" type="ORF">GMA10_04880</name>
</gene>
<dbReference type="PRINTS" id="PR00714">
    <property type="entry name" value="MAN6PISMRASE"/>
</dbReference>
<evidence type="ECO:0000259" key="9">
    <source>
        <dbReference type="Pfam" id="PF20511"/>
    </source>
</evidence>
<keyword evidence="11" id="KW-1185">Reference proteome</keyword>
<dbReference type="Pfam" id="PF20511">
    <property type="entry name" value="PMI_typeI_cat"/>
    <property type="match status" value="1"/>
</dbReference>
<keyword evidence="5 8" id="KW-0862">Zinc</keyword>